<reference evidence="1 2" key="1">
    <citation type="submission" date="2018-03" db="EMBL/GenBank/DDBJ databases">
        <title>The ancient ancestry and fast evolution of plastids.</title>
        <authorList>
            <person name="Moore K.R."/>
            <person name="Magnabosco C."/>
            <person name="Momper L."/>
            <person name="Gold D.A."/>
            <person name="Bosak T."/>
            <person name="Fournier G.P."/>
        </authorList>
    </citation>
    <scope>NUCLEOTIDE SEQUENCE [LARGE SCALE GENOMIC DNA]</scope>
    <source>
        <strain evidence="1 2">CCALA 016</strain>
    </source>
</reference>
<keyword evidence="2" id="KW-1185">Reference proteome</keyword>
<evidence type="ECO:0000313" key="1">
    <source>
        <dbReference type="EMBL" id="PSF35969.1"/>
    </source>
</evidence>
<dbReference type="RefSeq" id="WP_106457616.1">
    <property type="nucleotide sequence ID" value="NZ_PXOH01000016.1"/>
</dbReference>
<gene>
    <name evidence="1" type="ORF">C7H19_14570</name>
</gene>
<dbReference type="OrthoDB" id="426295at2"/>
<dbReference type="EMBL" id="PXOH01000016">
    <property type="protein sequence ID" value="PSF35969.1"/>
    <property type="molecule type" value="Genomic_DNA"/>
</dbReference>
<sequence length="78" mass="9132">MFNFNTNLGSICQRALENQLISRKVEKNFREITAKRRHCCRNCAYFDDNPYLPCAIEPIQAALPDEVNTCRFFERSSI</sequence>
<reference evidence="1 2" key="2">
    <citation type="submission" date="2018-03" db="EMBL/GenBank/DDBJ databases">
        <authorList>
            <person name="Keele B.F."/>
        </authorList>
    </citation>
    <scope>NUCLEOTIDE SEQUENCE [LARGE SCALE GENOMIC DNA]</scope>
    <source>
        <strain evidence="1 2">CCALA 016</strain>
    </source>
</reference>
<dbReference type="Proteomes" id="UP000239001">
    <property type="component" value="Unassembled WGS sequence"/>
</dbReference>
<protein>
    <submittedName>
        <fullName evidence="1">Uncharacterized protein</fullName>
    </submittedName>
</protein>
<evidence type="ECO:0000313" key="2">
    <source>
        <dbReference type="Proteomes" id="UP000239001"/>
    </source>
</evidence>
<comment type="caution">
    <text evidence="1">The sequence shown here is derived from an EMBL/GenBank/DDBJ whole genome shotgun (WGS) entry which is preliminary data.</text>
</comment>
<accession>A0A2T1LVT0</accession>
<name>A0A2T1LVT0_9CHRO</name>
<dbReference type="AlphaFoldDB" id="A0A2T1LVT0"/>
<organism evidence="1 2">
    <name type="scientific">Aphanothece hegewaldii CCALA 016</name>
    <dbReference type="NCBI Taxonomy" id="2107694"/>
    <lineage>
        <taxon>Bacteria</taxon>
        <taxon>Bacillati</taxon>
        <taxon>Cyanobacteriota</taxon>
        <taxon>Cyanophyceae</taxon>
        <taxon>Oscillatoriophycideae</taxon>
        <taxon>Chroococcales</taxon>
        <taxon>Aphanothecaceae</taxon>
        <taxon>Aphanothece</taxon>
    </lineage>
</organism>
<proteinExistence type="predicted"/>